<dbReference type="PROSITE" id="PS50883">
    <property type="entry name" value="EAL"/>
    <property type="match status" value="1"/>
</dbReference>
<dbReference type="InterPro" id="IPR001610">
    <property type="entry name" value="PAC"/>
</dbReference>
<feature type="domain" description="PAC" evidence="2">
    <location>
        <begin position="226"/>
        <end position="278"/>
    </location>
</feature>
<dbReference type="InterPro" id="IPR052155">
    <property type="entry name" value="Biofilm_reg_signaling"/>
</dbReference>
<dbReference type="PANTHER" id="PTHR44757">
    <property type="entry name" value="DIGUANYLATE CYCLASE DGCP"/>
    <property type="match status" value="1"/>
</dbReference>
<feature type="domain" description="PAS" evidence="1">
    <location>
        <begin position="279"/>
        <end position="352"/>
    </location>
</feature>
<dbReference type="InterPro" id="IPR035919">
    <property type="entry name" value="EAL_sf"/>
</dbReference>
<protein>
    <submittedName>
        <fullName evidence="5">PAS domain S-box-containing protein/diguanylate cyclase (GGDEF) domain-containing protein</fullName>
    </submittedName>
</protein>
<evidence type="ECO:0000313" key="5">
    <source>
        <dbReference type="EMBL" id="SDM87468.1"/>
    </source>
</evidence>
<dbReference type="Proteomes" id="UP000199334">
    <property type="component" value="Unassembled WGS sequence"/>
</dbReference>
<accession>A0A1G9WSN6</accession>
<evidence type="ECO:0000259" key="2">
    <source>
        <dbReference type="PROSITE" id="PS50113"/>
    </source>
</evidence>
<dbReference type="CDD" id="cd01948">
    <property type="entry name" value="EAL"/>
    <property type="match status" value="1"/>
</dbReference>
<dbReference type="SMART" id="SM00267">
    <property type="entry name" value="GGDEF"/>
    <property type="match status" value="1"/>
</dbReference>
<evidence type="ECO:0000313" key="6">
    <source>
        <dbReference type="Proteomes" id="UP000199334"/>
    </source>
</evidence>
<dbReference type="InterPro" id="IPR000700">
    <property type="entry name" value="PAS-assoc_C"/>
</dbReference>
<dbReference type="SUPFAM" id="SSF55785">
    <property type="entry name" value="PYP-like sensor domain (PAS domain)"/>
    <property type="match status" value="3"/>
</dbReference>
<dbReference type="Gene3D" id="3.30.70.270">
    <property type="match status" value="1"/>
</dbReference>
<dbReference type="PROSITE" id="PS50113">
    <property type="entry name" value="PAC"/>
    <property type="match status" value="2"/>
</dbReference>
<keyword evidence="6" id="KW-1185">Reference proteome</keyword>
<sequence>MWGMYMTGMDLTVQSALSLTHHDYSHLQIYQDIFANFPDGIVTIDRHGHIIDYNHQFLHMLNYDESDLYRRQIDQFVAQDYRQEIKDYFDNVLTGHTINHYTKFLHQTGFELPVKVTSTPVIQNQHVIGFYTIVHDLIETERHLQEISDIKEKLISTQTVADIGSWEINVDTYGVYWSDQIYKIYDREEWKEEPLDLGKIYNMTHPDDHDQLKNAFDSALIHGTSFQMDYKIVTKQNDVRILHARADGIFDDNNKLTRLVGIVQDVTKLRDMEVSLEANQDRLQKIYDSLDMIVCSFNLDNKRLDYVSKGIERMINVKREHVYRDDFNWASFIHPADLKKFSLNRRRVLRGDKVKHDYRIISRNSQIKWVEEQAIPIFDENGKVTQVDGILVDFTDRKLYEQQMEFIANHDHLTGLKNRRNFEQFIQKLILNHKRQPFWIIYLDLDNFKSINDSLGHDIGDKVLVMSSTKIENIVEDRGISARLNGDEFIIAINKLHQGETIDDIASRLKESLQRKMMIDEYQLQVTSSIGISRYPDHGSSLNELLNNADRAVYFVKDTGKNAWQIYEYSVDQEVYNDFQLEQELNFTIENDQLELYLQPIIEGSHSNIRLAEALVRWKHPVHGYIPPNVFIPIAERSGFIHQIDHFVLQKTCETIQQWREKYNIKLSVTNNVSPKRFLRQSFKSNVVETLKHFQINANHIIFEITETTLIHDPDIVTKTIEEFRKIGIRFALDDFGTGYSSIAHLSLFNIDFLKIDRQFIQNIHENQRNQAILKGIINFTNELEIPIIAEGIETKHELEYLKQLNCHYFQGYYFAKPSNLTIFQKLLKQTFTV</sequence>
<dbReference type="InterPro" id="IPR001633">
    <property type="entry name" value="EAL_dom"/>
</dbReference>
<dbReference type="Pfam" id="PF00563">
    <property type="entry name" value="EAL"/>
    <property type="match status" value="1"/>
</dbReference>
<dbReference type="InterPro" id="IPR035965">
    <property type="entry name" value="PAS-like_dom_sf"/>
</dbReference>
<feature type="domain" description="GGDEF" evidence="4">
    <location>
        <begin position="436"/>
        <end position="569"/>
    </location>
</feature>
<dbReference type="EMBL" id="FNIG01000001">
    <property type="protein sequence ID" value="SDM87468.1"/>
    <property type="molecule type" value="Genomic_DNA"/>
</dbReference>
<dbReference type="InterPro" id="IPR000160">
    <property type="entry name" value="GGDEF_dom"/>
</dbReference>
<gene>
    <name evidence="5" type="ORF">SAMN05216498_0874</name>
</gene>
<dbReference type="Gene3D" id="3.20.20.450">
    <property type="entry name" value="EAL domain"/>
    <property type="match status" value="1"/>
</dbReference>
<dbReference type="Pfam" id="PF08447">
    <property type="entry name" value="PAS_3"/>
    <property type="match status" value="2"/>
</dbReference>
<dbReference type="InterPro" id="IPR043128">
    <property type="entry name" value="Rev_trsase/Diguanyl_cyclase"/>
</dbReference>
<dbReference type="Pfam" id="PF13426">
    <property type="entry name" value="PAS_9"/>
    <property type="match status" value="1"/>
</dbReference>
<dbReference type="Gene3D" id="3.30.450.20">
    <property type="entry name" value="PAS domain"/>
    <property type="match status" value="3"/>
</dbReference>
<reference evidence="5 6" key="1">
    <citation type="submission" date="2016-10" db="EMBL/GenBank/DDBJ databases">
        <authorList>
            <person name="de Groot N.N."/>
        </authorList>
    </citation>
    <scope>NUCLEOTIDE SEQUENCE [LARGE SCALE GENOMIC DNA]</scope>
    <source>
        <strain evidence="5 6">CGMCC 1.3442</strain>
    </source>
</reference>
<name>A0A1G9WSN6_9BACI</name>
<dbReference type="SMART" id="SM00086">
    <property type="entry name" value="PAC"/>
    <property type="match status" value="2"/>
</dbReference>
<dbReference type="NCBIfam" id="TIGR00229">
    <property type="entry name" value="sensory_box"/>
    <property type="match status" value="2"/>
</dbReference>
<dbReference type="SUPFAM" id="SSF55073">
    <property type="entry name" value="Nucleotide cyclase"/>
    <property type="match status" value="1"/>
</dbReference>
<feature type="domain" description="PAS" evidence="1">
    <location>
        <begin position="26"/>
        <end position="96"/>
    </location>
</feature>
<proteinExistence type="predicted"/>
<evidence type="ECO:0000259" key="3">
    <source>
        <dbReference type="PROSITE" id="PS50883"/>
    </source>
</evidence>
<dbReference type="InterPro" id="IPR013655">
    <property type="entry name" value="PAS_fold_3"/>
</dbReference>
<feature type="domain" description="EAL" evidence="3">
    <location>
        <begin position="578"/>
        <end position="832"/>
    </location>
</feature>
<dbReference type="SMART" id="SM00091">
    <property type="entry name" value="PAS"/>
    <property type="match status" value="3"/>
</dbReference>
<dbReference type="InterPro" id="IPR029787">
    <property type="entry name" value="Nucleotide_cyclase"/>
</dbReference>
<dbReference type="Gene3D" id="2.10.70.100">
    <property type="match status" value="1"/>
</dbReference>
<dbReference type="CDD" id="cd01949">
    <property type="entry name" value="GGDEF"/>
    <property type="match status" value="1"/>
</dbReference>
<dbReference type="Pfam" id="PF00990">
    <property type="entry name" value="GGDEF"/>
    <property type="match status" value="1"/>
</dbReference>
<evidence type="ECO:0000259" key="4">
    <source>
        <dbReference type="PROSITE" id="PS50887"/>
    </source>
</evidence>
<dbReference type="SUPFAM" id="SSF141868">
    <property type="entry name" value="EAL domain-like"/>
    <property type="match status" value="1"/>
</dbReference>
<dbReference type="CDD" id="cd00130">
    <property type="entry name" value="PAS"/>
    <property type="match status" value="3"/>
</dbReference>
<dbReference type="SMART" id="SM00052">
    <property type="entry name" value="EAL"/>
    <property type="match status" value="1"/>
</dbReference>
<dbReference type="OrthoDB" id="9759607at2"/>
<dbReference type="PROSITE" id="PS50887">
    <property type="entry name" value="GGDEF"/>
    <property type="match status" value="1"/>
</dbReference>
<dbReference type="NCBIfam" id="TIGR00254">
    <property type="entry name" value="GGDEF"/>
    <property type="match status" value="1"/>
</dbReference>
<dbReference type="PANTHER" id="PTHR44757:SF2">
    <property type="entry name" value="BIOFILM ARCHITECTURE MAINTENANCE PROTEIN MBAA"/>
    <property type="match status" value="1"/>
</dbReference>
<dbReference type="STRING" id="237069.SAMN05216498_0874"/>
<evidence type="ECO:0000259" key="1">
    <source>
        <dbReference type="PROSITE" id="PS50112"/>
    </source>
</evidence>
<dbReference type="InterPro" id="IPR000014">
    <property type="entry name" value="PAS"/>
</dbReference>
<dbReference type="PROSITE" id="PS50112">
    <property type="entry name" value="PAS"/>
    <property type="match status" value="2"/>
</dbReference>
<organism evidence="5 6">
    <name type="scientific">Tenuibacillus multivorans</name>
    <dbReference type="NCBI Taxonomy" id="237069"/>
    <lineage>
        <taxon>Bacteria</taxon>
        <taxon>Bacillati</taxon>
        <taxon>Bacillota</taxon>
        <taxon>Bacilli</taxon>
        <taxon>Bacillales</taxon>
        <taxon>Bacillaceae</taxon>
        <taxon>Tenuibacillus</taxon>
    </lineage>
</organism>
<feature type="domain" description="PAC" evidence="2">
    <location>
        <begin position="354"/>
        <end position="406"/>
    </location>
</feature>
<dbReference type="AlphaFoldDB" id="A0A1G9WSN6"/>